<organism evidence="1 2">
    <name type="scientific">Plakobranchus ocellatus</name>
    <dbReference type="NCBI Taxonomy" id="259542"/>
    <lineage>
        <taxon>Eukaryota</taxon>
        <taxon>Metazoa</taxon>
        <taxon>Spiralia</taxon>
        <taxon>Lophotrochozoa</taxon>
        <taxon>Mollusca</taxon>
        <taxon>Gastropoda</taxon>
        <taxon>Heterobranchia</taxon>
        <taxon>Euthyneura</taxon>
        <taxon>Panpulmonata</taxon>
        <taxon>Sacoglossa</taxon>
        <taxon>Placobranchoidea</taxon>
        <taxon>Plakobranchidae</taxon>
        <taxon>Plakobranchus</taxon>
    </lineage>
</organism>
<keyword evidence="2" id="KW-1185">Reference proteome</keyword>
<comment type="caution">
    <text evidence="1">The sequence shown here is derived from an EMBL/GenBank/DDBJ whole genome shotgun (WGS) entry which is preliminary data.</text>
</comment>
<dbReference type="Gene3D" id="3.30.1360.180">
    <property type="match status" value="1"/>
</dbReference>
<dbReference type="InterPro" id="IPR002591">
    <property type="entry name" value="Phosphodiest/P_Trfase"/>
</dbReference>
<accession>A0AAV4BXN7</accession>
<dbReference type="InterPro" id="IPR017850">
    <property type="entry name" value="Alkaline_phosphatase_core_sf"/>
</dbReference>
<evidence type="ECO:0000313" key="2">
    <source>
        <dbReference type="Proteomes" id="UP000735302"/>
    </source>
</evidence>
<dbReference type="PANTHER" id="PTHR10151:SF120">
    <property type="entry name" value="BIS(5'-ADENOSYL)-TRIPHOSPHATASE"/>
    <property type="match status" value="1"/>
</dbReference>
<dbReference type="AlphaFoldDB" id="A0AAV4BXN7"/>
<sequence length="441" mass="49913">MLQMNLIPVILPKPRGFSWSSTLCFLCLVCSSAARSKVLLVSMDGFQHDYLSKTDTPNFDSMISAGVTMPYVNNSFITATFPSHYTMATGLFSESHGIVSNAMYDPVFDSTFSKKNREPRWWDGGEPIWITATKANRKTGVYFWPGSEVAIQGIHPAEWRPYEEKVPLEDRVRTVVSWLSRDDFELAIMYFNEPDTSGHKWGPDHQEMLPVIRRMDRLLGFLMEELERAGLKDTVNFILTSDHGMTTIDLKNKVVEVPKYVDRSVLHTMVTQGATSMMRPQPGKAAELVKALSGIDHIHVMLKKDIPERFHLKNNRRVMDVFAYGDEGWTISEWNATVLQRFGNKGNHGYDNTLDSMKPFFIAQGPAFKQGASVEPIQNVDIYPLVCFLLEIEPSANNGSLTRAKLLLNDKYLNGAGLKTDCNFAFVTLLAFIVIDIRFFI</sequence>
<dbReference type="SUPFAM" id="SSF53649">
    <property type="entry name" value="Alkaline phosphatase-like"/>
    <property type="match status" value="1"/>
</dbReference>
<name>A0AAV4BXN7_9GAST</name>
<dbReference type="EMBL" id="BLXT01005549">
    <property type="protein sequence ID" value="GFO23902.1"/>
    <property type="molecule type" value="Genomic_DNA"/>
</dbReference>
<reference evidence="1 2" key="1">
    <citation type="journal article" date="2021" name="Elife">
        <title>Chloroplast acquisition without the gene transfer in kleptoplastic sea slugs, Plakobranchus ocellatus.</title>
        <authorList>
            <person name="Maeda T."/>
            <person name="Takahashi S."/>
            <person name="Yoshida T."/>
            <person name="Shimamura S."/>
            <person name="Takaki Y."/>
            <person name="Nagai Y."/>
            <person name="Toyoda A."/>
            <person name="Suzuki Y."/>
            <person name="Arimoto A."/>
            <person name="Ishii H."/>
            <person name="Satoh N."/>
            <person name="Nishiyama T."/>
            <person name="Hasebe M."/>
            <person name="Maruyama T."/>
            <person name="Minagawa J."/>
            <person name="Obokata J."/>
            <person name="Shigenobu S."/>
        </authorList>
    </citation>
    <scope>NUCLEOTIDE SEQUENCE [LARGE SCALE GENOMIC DNA]</scope>
</reference>
<dbReference type="Gene3D" id="3.40.720.10">
    <property type="entry name" value="Alkaline Phosphatase, subunit A"/>
    <property type="match status" value="1"/>
</dbReference>
<dbReference type="GO" id="GO:0016787">
    <property type="term" value="F:hydrolase activity"/>
    <property type="evidence" value="ECO:0007669"/>
    <property type="project" value="UniProtKB-ARBA"/>
</dbReference>
<dbReference type="Pfam" id="PF01663">
    <property type="entry name" value="Phosphodiest"/>
    <property type="match status" value="1"/>
</dbReference>
<proteinExistence type="predicted"/>
<dbReference type="Proteomes" id="UP000735302">
    <property type="component" value="Unassembled WGS sequence"/>
</dbReference>
<protein>
    <submittedName>
        <fullName evidence="1">Ectonucleotide pyrophosphatase/phosphodiesterase family member 5</fullName>
    </submittedName>
</protein>
<evidence type="ECO:0000313" key="1">
    <source>
        <dbReference type="EMBL" id="GFO23902.1"/>
    </source>
</evidence>
<dbReference type="PANTHER" id="PTHR10151">
    <property type="entry name" value="ECTONUCLEOTIDE PYROPHOSPHATASE/PHOSPHODIESTERASE"/>
    <property type="match status" value="1"/>
</dbReference>
<gene>
    <name evidence="1" type="ORF">PoB_005040700</name>
</gene>
<dbReference type="CDD" id="cd16018">
    <property type="entry name" value="Enpp"/>
    <property type="match status" value="1"/>
</dbReference>